<proteinExistence type="predicted"/>
<evidence type="ECO:0000259" key="1">
    <source>
        <dbReference type="Pfam" id="PF13362"/>
    </source>
</evidence>
<protein>
    <submittedName>
        <fullName evidence="2">DNA primase TraC</fullName>
        <ecNumber evidence="2">2.7.7.-</ecNumber>
    </submittedName>
</protein>
<dbReference type="EC" id="2.7.7.-" evidence="2"/>
<evidence type="ECO:0000313" key="2">
    <source>
        <dbReference type="EMBL" id="SEH06294.1"/>
    </source>
</evidence>
<keyword evidence="3" id="KW-1185">Reference proteome</keyword>
<name>A0A1H6FBA0_9GAMM</name>
<sequence>MQYNNFEHEQEQDALAFIANETAHINGITPPSHLSDANVWHQLNKTKNTAFIHSYSKGVLNVTIKTLKHGGESWTFSGWDTVQQCRESNHKPLTRTKPATILTNPQAEATEAEKEKKYRKELALFKTLPKTGAFSYLKRKHILDTAQDTGIGFAANRIMIPIYQPNPNPVKRKGLDVVISGLQIIYSKNKIIRGTKKGGFFPLGDLPKAGSKKQLNIFICEGFATGLAIKKVFHDAVVVVAFDTGNMTIISDLMRKLYSKSMVTIAGDYDGATFAKRGKNPGISAAHKAAYKAIGAKVMLPIVEHGSVQNIDFNDVLIDDENGIIQAYQRRVDCDLKIALAGEYEQHKKTLNMTC</sequence>
<keyword evidence="2" id="KW-0808">Transferase</keyword>
<gene>
    <name evidence="2" type="primary">traC_1</name>
    <name evidence="2" type="ORF">MBHS_02150</name>
</gene>
<reference evidence="2 3" key="1">
    <citation type="submission" date="2016-10" db="EMBL/GenBank/DDBJ databases">
        <authorList>
            <person name="de Groot N.N."/>
        </authorList>
    </citation>
    <scope>NUCLEOTIDE SEQUENCE [LARGE SCALE GENOMIC DNA]</scope>
    <source>
        <strain evidence="2">MBHS1</strain>
    </source>
</reference>
<organism evidence="2 3">
    <name type="scientific">Candidatus Venteria ishoeyi</name>
    <dbReference type="NCBI Taxonomy" id="1899563"/>
    <lineage>
        <taxon>Bacteria</taxon>
        <taxon>Pseudomonadati</taxon>
        <taxon>Pseudomonadota</taxon>
        <taxon>Gammaproteobacteria</taxon>
        <taxon>Thiotrichales</taxon>
        <taxon>Thiotrichaceae</taxon>
        <taxon>Venteria</taxon>
    </lineage>
</organism>
<evidence type="ECO:0000313" key="3">
    <source>
        <dbReference type="Proteomes" id="UP000236724"/>
    </source>
</evidence>
<dbReference type="EMBL" id="FMSV02000465">
    <property type="protein sequence ID" value="SEH06294.1"/>
    <property type="molecule type" value="Genomic_DNA"/>
</dbReference>
<dbReference type="AlphaFoldDB" id="A0A1H6FBA0"/>
<keyword evidence="2" id="KW-0548">Nucleotidyltransferase</keyword>
<dbReference type="InterPro" id="IPR006171">
    <property type="entry name" value="TOPRIM_dom"/>
</dbReference>
<feature type="domain" description="Toprim" evidence="1">
    <location>
        <begin position="217"/>
        <end position="318"/>
    </location>
</feature>
<dbReference type="CDD" id="cd00188">
    <property type="entry name" value="TOPRIM"/>
    <property type="match status" value="1"/>
</dbReference>
<dbReference type="Proteomes" id="UP000236724">
    <property type="component" value="Unassembled WGS sequence"/>
</dbReference>
<dbReference type="Pfam" id="PF13362">
    <property type="entry name" value="Toprim_3"/>
    <property type="match status" value="1"/>
</dbReference>
<accession>A0A1H6FBA0</accession>
<dbReference type="GO" id="GO:0016779">
    <property type="term" value="F:nucleotidyltransferase activity"/>
    <property type="evidence" value="ECO:0007669"/>
    <property type="project" value="UniProtKB-KW"/>
</dbReference>